<dbReference type="InterPro" id="IPR002197">
    <property type="entry name" value="HTH_Fis"/>
</dbReference>
<dbReference type="SMART" id="SM00382">
    <property type="entry name" value="AAA"/>
    <property type="match status" value="1"/>
</dbReference>
<dbReference type="PANTHER" id="PTHR32071:SF113">
    <property type="entry name" value="ALGINATE BIOSYNTHESIS TRANSCRIPTIONAL REGULATORY PROTEIN ALGB"/>
    <property type="match status" value="1"/>
</dbReference>
<dbReference type="Pfam" id="PF06505">
    <property type="entry name" value="XylR_N"/>
    <property type="match status" value="1"/>
</dbReference>
<dbReference type="InterPro" id="IPR027417">
    <property type="entry name" value="P-loop_NTPase"/>
</dbReference>
<dbReference type="InterPro" id="IPR025943">
    <property type="entry name" value="Sigma_54_int_dom_ATP-bd_2"/>
</dbReference>
<dbReference type="SUPFAM" id="SSF52540">
    <property type="entry name" value="P-loop containing nucleoside triphosphate hydrolases"/>
    <property type="match status" value="1"/>
</dbReference>
<dbReference type="InterPro" id="IPR025944">
    <property type="entry name" value="Sigma_54_int_dom_CS"/>
</dbReference>
<dbReference type="Gene3D" id="1.10.10.60">
    <property type="entry name" value="Homeodomain-like"/>
    <property type="match status" value="1"/>
</dbReference>
<accession>A0ABW7A344</accession>
<dbReference type="PROSITE" id="PS00676">
    <property type="entry name" value="SIGMA54_INTERACT_2"/>
    <property type="match status" value="1"/>
</dbReference>
<proteinExistence type="predicted"/>
<keyword evidence="3" id="KW-0902">Two-component regulatory system</keyword>
<dbReference type="PRINTS" id="PR01590">
    <property type="entry name" value="HTHFIS"/>
</dbReference>
<dbReference type="InterPro" id="IPR025662">
    <property type="entry name" value="Sigma_54_int_dom_ATP-bd_1"/>
</dbReference>
<dbReference type="RefSeq" id="WP_393993954.1">
    <property type="nucleotide sequence ID" value="NZ_JBAFVH010000011.1"/>
</dbReference>
<dbReference type="InterPro" id="IPR004096">
    <property type="entry name" value="V4R"/>
</dbReference>
<name>A0ABW7A344_9HYPH</name>
<evidence type="ECO:0000313" key="10">
    <source>
        <dbReference type="EMBL" id="MFG1374298.1"/>
    </source>
</evidence>
<keyword evidence="6" id="KW-0010">Activator</keyword>
<sequence>MTRSKLIEQFDLRSRLRFDLDRAHIWLDESRMLLLHTKAFGALRRELFDTLGAHRAQGLLLRMGFAAGRQDADLARKLTGAGTPYEVFRIGPELHAVEGVVKAKITRADIDWDTGSFDGEVELESSWEAESHAQFFGKGEEPACWSVVGYASGYTTQFFKRLIVFREVSCVCRGDDKCVIVGKPAEAWGDDGYLDYFRPDNVEGQLKEMEEELAQLRGRLNEQCGRGKLVGNSPGFRAAFDLLSKAANSPISVLLLGETGAGKEVFAHWLHENSNRAQKPFVPINCAALPNELIESELFGVQKGAYTGAQQSRAGRFERADGGTLFLDEVGDLSLSAQVKLLRVLQTGEVERLGGSETRKVDVRVVAATNVDLHRAIEAGRFRADLYYRLATYPVVIPPLRERRSDIPLLVAALIDKIAPGYHKQLRGVSDRAMQALVAYDWPGNVRELQNLVERGILLAPAGGQIEIEHLFARGTPAFSPGAVIDRRGGLGNMEDATRERLCDTLLGEGFNLHLHEQRLLELAVRRSSGNLTHAANLLGITRRQLAYRLKQNAEMTMHADREGPLSAVQEHR</sequence>
<dbReference type="InterPro" id="IPR058031">
    <property type="entry name" value="AAA_lid_NorR"/>
</dbReference>
<keyword evidence="8" id="KW-0175">Coiled coil</keyword>
<keyword evidence="5" id="KW-0238">DNA-binding</keyword>
<feature type="domain" description="Sigma-54 factor interaction" evidence="9">
    <location>
        <begin position="229"/>
        <end position="458"/>
    </location>
</feature>
<keyword evidence="4" id="KW-0805">Transcription regulation</keyword>
<gene>
    <name evidence="10" type="ORF">V5F32_19135</name>
</gene>
<dbReference type="Pfam" id="PF00158">
    <property type="entry name" value="Sigma54_activat"/>
    <property type="match status" value="1"/>
</dbReference>
<dbReference type="InterPro" id="IPR024096">
    <property type="entry name" value="NO_sig/Golgi_transp_ligand-bd"/>
</dbReference>
<evidence type="ECO:0000256" key="5">
    <source>
        <dbReference type="ARBA" id="ARBA00023125"/>
    </source>
</evidence>
<dbReference type="Gene3D" id="1.10.8.60">
    <property type="match status" value="1"/>
</dbReference>
<reference evidence="10 11" key="1">
    <citation type="submission" date="2024-02" db="EMBL/GenBank/DDBJ databases">
        <title>Expansion and revision of Xanthobacter and proposal of Roseixanthobacter gen. nov.</title>
        <authorList>
            <person name="Soltysiak M.P.M."/>
            <person name="Jalihal A."/>
            <person name="Ory A."/>
            <person name="Chrisophersen C."/>
            <person name="Lee A.D."/>
            <person name="Boulton J."/>
            <person name="Springer M."/>
        </authorList>
    </citation>
    <scope>NUCLEOTIDE SEQUENCE [LARGE SCALE GENOMIC DNA]</scope>
    <source>
        <strain evidence="10 11">23A</strain>
    </source>
</reference>
<evidence type="ECO:0000256" key="7">
    <source>
        <dbReference type="ARBA" id="ARBA00023163"/>
    </source>
</evidence>
<evidence type="ECO:0000256" key="2">
    <source>
        <dbReference type="ARBA" id="ARBA00022840"/>
    </source>
</evidence>
<dbReference type="Gene3D" id="3.30.1380.20">
    <property type="entry name" value="Trafficking protein particle complex subunit 3"/>
    <property type="match status" value="1"/>
</dbReference>
<dbReference type="SUPFAM" id="SSF46689">
    <property type="entry name" value="Homeodomain-like"/>
    <property type="match status" value="1"/>
</dbReference>
<organism evidence="10 11">
    <name type="scientific">Xanthobacter oligotrophicus</name>
    <dbReference type="NCBI Taxonomy" id="2607286"/>
    <lineage>
        <taxon>Bacteria</taxon>
        <taxon>Pseudomonadati</taxon>
        <taxon>Pseudomonadota</taxon>
        <taxon>Alphaproteobacteria</taxon>
        <taxon>Hyphomicrobiales</taxon>
        <taxon>Xanthobacteraceae</taxon>
        <taxon>Xanthobacter</taxon>
    </lineage>
</organism>
<keyword evidence="7" id="KW-0804">Transcription</keyword>
<dbReference type="CDD" id="cd00009">
    <property type="entry name" value="AAA"/>
    <property type="match status" value="1"/>
</dbReference>
<dbReference type="PROSITE" id="PS00688">
    <property type="entry name" value="SIGMA54_INTERACT_3"/>
    <property type="match status" value="1"/>
</dbReference>
<dbReference type="SUPFAM" id="SSF111126">
    <property type="entry name" value="Ligand-binding domain in the NO signalling and Golgi transport"/>
    <property type="match status" value="1"/>
</dbReference>
<keyword evidence="1" id="KW-0547">Nucleotide-binding</keyword>
<dbReference type="Gene3D" id="3.40.50.300">
    <property type="entry name" value="P-loop containing nucleotide triphosphate hydrolases"/>
    <property type="match status" value="1"/>
</dbReference>
<evidence type="ECO:0000256" key="8">
    <source>
        <dbReference type="SAM" id="Coils"/>
    </source>
</evidence>
<dbReference type="InterPro" id="IPR003593">
    <property type="entry name" value="AAA+_ATPase"/>
</dbReference>
<dbReference type="PROSITE" id="PS00675">
    <property type="entry name" value="SIGMA54_INTERACT_1"/>
    <property type="match status" value="1"/>
</dbReference>
<dbReference type="SMART" id="SM00989">
    <property type="entry name" value="V4R"/>
    <property type="match status" value="1"/>
</dbReference>
<evidence type="ECO:0000256" key="4">
    <source>
        <dbReference type="ARBA" id="ARBA00023015"/>
    </source>
</evidence>
<keyword evidence="11" id="KW-1185">Reference proteome</keyword>
<evidence type="ECO:0000259" key="9">
    <source>
        <dbReference type="PROSITE" id="PS50045"/>
    </source>
</evidence>
<evidence type="ECO:0000256" key="3">
    <source>
        <dbReference type="ARBA" id="ARBA00023012"/>
    </source>
</evidence>
<dbReference type="PROSITE" id="PS50045">
    <property type="entry name" value="SIGMA54_INTERACT_4"/>
    <property type="match status" value="1"/>
</dbReference>
<keyword evidence="2" id="KW-0067">ATP-binding</keyword>
<evidence type="ECO:0000256" key="6">
    <source>
        <dbReference type="ARBA" id="ARBA00023159"/>
    </source>
</evidence>
<dbReference type="PANTHER" id="PTHR32071">
    <property type="entry name" value="TRANSCRIPTIONAL REGULATORY PROTEIN"/>
    <property type="match status" value="1"/>
</dbReference>
<feature type="coiled-coil region" evidence="8">
    <location>
        <begin position="199"/>
        <end position="226"/>
    </location>
</feature>
<dbReference type="Pfam" id="PF02954">
    <property type="entry name" value="HTH_8"/>
    <property type="match status" value="1"/>
</dbReference>
<comment type="caution">
    <text evidence="10">The sequence shown here is derived from an EMBL/GenBank/DDBJ whole genome shotgun (WGS) entry which is preliminary data.</text>
</comment>
<dbReference type="InterPro" id="IPR009057">
    <property type="entry name" value="Homeodomain-like_sf"/>
</dbReference>
<dbReference type="InterPro" id="IPR010523">
    <property type="entry name" value="XylR_N"/>
</dbReference>
<evidence type="ECO:0000313" key="11">
    <source>
        <dbReference type="Proteomes" id="UP001604002"/>
    </source>
</evidence>
<dbReference type="Pfam" id="PF02830">
    <property type="entry name" value="V4R"/>
    <property type="match status" value="1"/>
</dbReference>
<dbReference type="InterPro" id="IPR002078">
    <property type="entry name" value="Sigma_54_int"/>
</dbReference>
<protein>
    <submittedName>
        <fullName evidence="10">Sigma-54-dependent Fis family transcriptional regulator</fullName>
    </submittedName>
</protein>
<dbReference type="Pfam" id="PF25601">
    <property type="entry name" value="AAA_lid_14"/>
    <property type="match status" value="1"/>
</dbReference>
<dbReference type="Proteomes" id="UP001604002">
    <property type="component" value="Unassembled WGS sequence"/>
</dbReference>
<dbReference type="EMBL" id="JBAFVH010000011">
    <property type="protein sequence ID" value="MFG1374298.1"/>
    <property type="molecule type" value="Genomic_DNA"/>
</dbReference>
<evidence type="ECO:0000256" key="1">
    <source>
        <dbReference type="ARBA" id="ARBA00022741"/>
    </source>
</evidence>